<dbReference type="AlphaFoldDB" id="A0A892ZHT9"/>
<dbReference type="SUPFAM" id="SSF103515">
    <property type="entry name" value="Autotransporter"/>
    <property type="match status" value="1"/>
</dbReference>
<dbReference type="Proteomes" id="UP000653156">
    <property type="component" value="Chromosome"/>
</dbReference>
<dbReference type="PANTHER" id="PTHR45642">
    <property type="entry name" value="GDSL ESTERASE/LIPASE EXL3"/>
    <property type="match status" value="1"/>
</dbReference>
<accession>A0A892ZHT9</accession>
<evidence type="ECO:0000256" key="4">
    <source>
        <dbReference type="SAM" id="SignalP"/>
    </source>
</evidence>
<evidence type="ECO:0000313" key="7">
    <source>
        <dbReference type="Proteomes" id="UP000653156"/>
    </source>
</evidence>
<feature type="active site" description="Nucleophile" evidence="3">
    <location>
        <position position="29"/>
    </location>
</feature>
<feature type="active site" evidence="3">
    <location>
        <position position="364"/>
    </location>
</feature>
<sequence length="678" mass="70759">MKAHYWMAGLLAAYAPLALAQDLVVLGDSLSDVGQPGWNLKATYAKADGSLNSLYDEHIAKALGGTATASGKGGNIYAYSGGVVVGSNSPGTAIQPNLALQQQVSNYLAAGVKTDALHIVWGGGNDMAAILTRAQASASPTAEVLASTGAAAQASAQQWQTLKQAGVNLVVMPTVPNVVYTPSLFQQFGAAAAAGFGQQVNQVAPGQGAIASAAFNQAFQAASARLNAAQQTSQADFDTTRAQVLNDTAAAIYASPLGAALSQAGISQAAFNASLQQQYQSFTASASAATNQLNSATTSAVNQVGGNVVRLDTNALFSDMLAKPEQYGFNNTTGTACSGSTAATLCTPVDQAAADAKLFADGFHPGPKAHQIMADYLLATLQAPADMAALRALGLQSGAAAADFVRQDSDRNRSNRQPARTLDAVAAYQHDTGGDGGNIVHAGAKAQLSDTWQLGLVFSRQDQDQKSGHTRVNAKTNSATAVVRYDAPQWWAGSMMQINDADYNTRRHIQLGQAQLSQQGETGGSSLGAGVFGGHQWQFGQTRLSALADLMIVKGKVHGFAEHSGGATQMQFDEQKYTSLRSGVGVEAAYQAGDWQPYAQLRWVKEWRNNNDNVRAGMNGSHFSVAAPANDRSWLNAQLGVQWQPAASPWRAFAAAGRDFARSGHSQTSLQIGVGARF</sequence>
<evidence type="ECO:0000313" key="6">
    <source>
        <dbReference type="EMBL" id="QRQ83125.1"/>
    </source>
</evidence>
<dbReference type="RefSeq" id="WP_230340421.1">
    <property type="nucleotide sequence ID" value="NZ_CP069798.1"/>
</dbReference>
<proteinExistence type="inferred from homology"/>
<evidence type="ECO:0000259" key="5">
    <source>
        <dbReference type="PROSITE" id="PS51208"/>
    </source>
</evidence>
<dbReference type="InterPro" id="IPR050592">
    <property type="entry name" value="GDSL_lipolytic_enzyme"/>
</dbReference>
<dbReference type="PANTHER" id="PTHR45642:SF139">
    <property type="entry name" value="SGNH HYDROLASE-TYPE ESTERASE DOMAIN-CONTAINING PROTEIN"/>
    <property type="match status" value="1"/>
</dbReference>
<organism evidence="6 7">
    <name type="scientific">Paralysiella testudinis</name>
    <dbReference type="NCBI Taxonomy" id="2809020"/>
    <lineage>
        <taxon>Bacteria</taxon>
        <taxon>Pseudomonadati</taxon>
        <taxon>Pseudomonadota</taxon>
        <taxon>Betaproteobacteria</taxon>
        <taxon>Neisseriales</taxon>
        <taxon>Neisseriaceae</taxon>
        <taxon>Paralysiella</taxon>
    </lineage>
</organism>
<comment type="similarity">
    <text evidence="1">Belongs to the 'GDSL' lipolytic enzyme family.</text>
</comment>
<dbReference type="KEGG" id="ptes:JQU52_07150"/>
<keyword evidence="7" id="KW-1185">Reference proteome</keyword>
<gene>
    <name evidence="6" type="ORF">JQU52_07150</name>
</gene>
<dbReference type="GO" id="GO:0016788">
    <property type="term" value="F:hydrolase activity, acting on ester bonds"/>
    <property type="evidence" value="ECO:0007669"/>
    <property type="project" value="InterPro"/>
</dbReference>
<feature type="signal peptide" evidence="4">
    <location>
        <begin position="1"/>
        <end position="20"/>
    </location>
</feature>
<feature type="chain" id="PRO_5034234079" evidence="4">
    <location>
        <begin position="21"/>
        <end position="678"/>
    </location>
</feature>
<feature type="active site" evidence="3">
    <location>
        <position position="361"/>
    </location>
</feature>
<dbReference type="InterPro" id="IPR036514">
    <property type="entry name" value="SGNH_hydro_sf"/>
</dbReference>
<dbReference type="Gene3D" id="2.40.128.130">
    <property type="entry name" value="Autotransporter beta-domain"/>
    <property type="match status" value="1"/>
</dbReference>
<dbReference type="PIRSF" id="PIRSF037375">
    <property type="entry name" value="Autotrns_EstA"/>
    <property type="match status" value="1"/>
</dbReference>
<dbReference type="InterPro" id="IPR036709">
    <property type="entry name" value="Autotransporte_beta_dom_sf"/>
</dbReference>
<dbReference type="InterPro" id="IPR017186">
    <property type="entry name" value="Lipase_autotranspt_EstA"/>
</dbReference>
<name>A0A892ZHT9_9NEIS</name>
<dbReference type="InterPro" id="IPR001087">
    <property type="entry name" value="GDSL"/>
</dbReference>
<dbReference type="Pfam" id="PF03797">
    <property type="entry name" value="Autotransporter"/>
    <property type="match status" value="1"/>
</dbReference>
<feature type="domain" description="Autotransporter" evidence="5">
    <location>
        <begin position="388"/>
        <end position="678"/>
    </location>
</feature>
<dbReference type="EMBL" id="CP069798">
    <property type="protein sequence ID" value="QRQ83125.1"/>
    <property type="molecule type" value="Genomic_DNA"/>
</dbReference>
<dbReference type="Gene3D" id="3.40.50.1110">
    <property type="entry name" value="SGNH hydrolase"/>
    <property type="match status" value="2"/>
</dbReference>
<dbReference type="Pfam" id="PF00657">
    <property type="entry name" value="Lipase_GDSL"/>
    <property type="match status" value="1"/>
</dbReference>
<evidence type="ECO:0000256" key="2">
    <source>
        <dbReference type="ARBA" id="ARBA00022729"/>
    </source>
</evidence>
<dbReference type="InterPro" id="IPR005546">
    <property type="entry name" value="Autotransporte_beta"/>
</dbReference>
<evidence type="ECO:0000256" key="1">
    <source>
        <dbReference type="ARBA" id="ARBA00008668"/>
    </source>
</evidence>
<protein>
    <submittedName>
        <fullName evidence="6">Autotransporter domain-containing protein</fullName>
    </submittedName>
</protein>
<reference evidence="6" key="1">
    <citation type="submission" date="2021-02" db="EMBL/GenBank/DDBJ databases">
        <title>Neisseriaceae sp. 26B isolated from the cloaca of a Common Toad-headed Turtle (Mesoclemmys nasuta).</title>
        <authorList>
            <person name="Spergser J."/>
            <person name="Busse H.-J."/>
        </authorList>
    </citation>
    <scope>NUCLEOTIDE SEQUENCE</scope>
    <source>
        <strain evidence="6">26B</strain>
    </source>
</reference>
<dbReference type="PROSITE" id="PS51208">
    <property type="entry name" value="AUTOTRANSPORTER"/>
    <property type="match status" value="1"/>
</dbReference>
<dbReference type="SMART" id="SM00869">
    <property type="entry name" value="Autotransporter"/>
    <property type="match status" value="1"/>
</dbReference>
<evidence type="ECO:0000256" key="3">
    <source>
        <dbReference type="PIRSR" id="PIRSR037375-1"/>
    </source>
</evidence>
<dbReference type="SUPFAM" id="SSF52266">
    <property type="entry name" value="SGNH hydrolase"/>
    <property type="match status" value="1"/>
</dbReference>
<keyword evidence="2 4" id="KW-0732">Signal</keyword>